<feature type="transmembrane region" description="Helical" evidence="6">
    <location>
        <begin position="25"/>
        <end position="45"/>
    </location>
</feature>
<dbReference type="RefSeq" id="WP_184913138.1">
    <property type="nucleotide sequence ID" value="NZ_JACHJR010000001.1"/>
</dbReference>
<comment type="caution">
    <text evidence="7">The sequence shown here is derived from an EMBL/GenBank/DDBJ whole genome shotgun (WGS) entry which is preliminary data.</text>
</comment>
<accession>A0A7W7SA14</accession>
<evidence type="ECO:0008006" key="9">
    <source>
        <dbReference type="Google" id="ProtNLM"/>
    </source>
</evidence>
<dbReference type="InterPro" id="IPR007343">
    <property type="entry name" value="Uncharacterised_pept_Zn_put"/>
</dbReference>
<evidence type="ECO:0000256" key="4">
    <source>
        <dbReference type="ARBA" id="ARBA00023136"/>
    </source>
</evidence>
<name>A0A7W7SA14_9ACTN</name>
<keyword evidence="2 6" id="KW-0812">Transmembrane</keyword>
<dbReference type="EMBL" id="JACHJR010000001">
    <property type="protein sequence ID" value="MBB4946237.1"/>
    <property type="molecule type" value="Genomic_DNA"/>
</dbReference>
<protein>
    <recommendedName>
        <fullName evidence="9">Metalloprotease</fullName>
    </recommendedName>
</protein>
<keyword evidence="8" id="KW-1185">Reference proteome</keyword>
<dbReference type="PANTHER" id="PTHR30168">
    <property type="entry name" value="PUTATIVE MEMBRANE PROTEIN YPFJ"/>
    <property type="match status" value="1"/>
</dbReference>
<dbReference type="PANTHER" id="PTHR30168:SF0">
    <property type="entry name" value="INNER MEMBRANE PROTEIN"/>
    <property type="match status" value="1"/>
</dbReference>
<organism evidence="7 8">
    <name type="scientific">Kitasatospora gansuensis</name>
    <dbReference type="NCBI Taxonomy" id="258050"/>
    <lineage>
        <taxon>Bacteria</taxon>
        <taxon>Bacillati</taxon>
        <taxon>Actinomycetota</taxon>
        <taxon>Actinomycetes</taxon>
        <taxon>Kitasatosporales</taxon>
        <taxon>Streptomycetaceae</taxon>
        <taxon>Kitasatospora</taxon>
    </lineage>
</organism>
<evidence type="ECO:0000256" key="6">
    <source>
        <dbReference type="SAM" id="Phobius"/>
    </source>
</evidence>
<dbReference type="Proteomes" id="UP000573327">
    <property type="component" value="Unassembled WGS sequence"/>
</dbReference>
<reference evidence="7 8" key="1">
    <citation type="submission" date="2020-08" db="EMBL/GenBank/DDBJ databases">
        <title>Sequencing the genomes of 1000 actinobacteria strains.</title>
        <authorList>
            <person name="Klenk H.-P."/>
        </authorList>
    </citation>
    <scope>NUCLEOTIDE SEQUENCE [LARGE SCALE GENOMIC DNA]</scope>
    <source>
        <strain evidence="7 8">DSM 44786</strain>
    </source>
</reference>
<proteinExistence type="predicted"/>
<feature type="region of interest" description="Disordered" evidence="5">
    <location>
        <begin position="1"/>
        <end position="20"/>
    </location>
</feature>
<evidence type="ECO:0000313" key="7">
    <source>
        <dbReference type="EMBL" id="MBB4946237.1"/>
    </source>
</evidence>
<dbReference type="GO" id="GO:0016020">
    <property type="term" value="C:membrane"/>
    <property type="evidence" value="ECO:0007669"/>
    <property type="project" value="UniProtKB-SubCell"/>
</dbReference>
<evidence type="ECO:0000256" key="2">
    <source>
        <dbReference type="ARBA" id="ARBA00022692"/>
    </source>
</evidence>
<evidence type="ECO:0000256" key="1">
    <source>
        <dbReference type="ARBA" id="ARBA00004167"/>
    </source>
</evidence>
<gene>
    <name evidence="7" type="ORF">F4556_001772</name>
</gene>
<dbReference type="Pfam" id="PF04228">
    <property type="entry name" value="Zn_peptidase"/>
    <property type="match status" value="1"/>
</dbReference>
<keyword evidence="3 6" id="KW-1133">Transmembrane helix</keyword>
<evidence type="ECO:0000313" key="8">
    <source>
        <dbReference type="Proteomes" id="UP000573327"/>
    </source>
</evidence>
<evidence type="ECO:0000256" key="3">
    <source>
        <dbReference type="ARBA" id="ARBA00022989"/>
    </source>
</evidence>
<dbReference type="AlphaFoldDB" id="A0A7W7SA14"/>
<keyword evidence="4 6" id="KW-0472">Membrane</keyword>
<sequence>MQFDDQADLDTSQVQDRRGMSGGKVALGGGAVGIVGLIIALLLGVDPATLGVSDGGGGTAGQTTAGQVQDTCKKGSDANQRQDCRMVAVVNSVQNFWQNEFTRRAGAYRPAETVLFTGQVSTACGAASSAVGPFYCPGDRKAYFDLGFFNELSSRFGAKGGPFAEAYVVAHEYGHHIQNLTGQMKKVGQDRQGANSGSVKLELQADCYAGVWAYAATRTPQAGTGRPLITSLTDADIAAGLDAAAAVGDDRIQQQAQGRVNPESWTHGSSAQRQQWFATGYRTGDMARCDTFG</sequence>
<evidence type="ECO:0000256" key="5">
    <source>
        <dbReference type="SAM" id="MobiDB-lite"/>
    </source>
</evidence>
<comment type="subcellular location">
    <subcellularLocation>
        <location evidence="1">Membrane</location>
        <topology evidence="1">Single-pass membrane protein</topology>
    </subcellularLocation>
</comment>
<dbReference type="SUPFAM" id="SSF55486">
    <property type="entry name" value="Metalloproteases ('zincins'), catalytic domain"/>
    <property type="match status" value="1"/>
</dbReference>